<keyword evidence="3" id="KW-1185">Reference proteome</keyword>
<evidence type="ECO:0000313" key="2">
    <source>
        <dbReference type="EMBL" id="RCH80294.1"/>
    </source>
</evidence>
<comment type="caution">
    <text evidence="2">The sequence shown here is derived from an EMBL/GenBank/DDBJ whole genome shotgun (WGS) entry which is preliminary data.</text>
</comment>
<dbReference type="Proteomes" id="UP000253551">
    <property type="component" value="Unassembled WGS sequence"/>
</dbReference>
<feature type="non-terminal residue" evidence="2">
    <location>
        <position position="1"/>
    </location>
</feature>
<gene>
    <name evidence="2" type="ORF">CU098_006462</name>
</gene>
<reference evidence="2 3" key="1">
    <citation type="journal article" date="2018" name="G3 (Bethesda)">
        <title>Phylogenetic and Phylogenomic Definition of Rhizopus Species.</title>
        <authorList>
            <person name="Gryganskyi A.P."/>
            <person name="Golan J."/>
            <person name="Dolatabadi S."/>
            <person name="Mondo S."/>
            <person name="Robb S."/>
            <person name="Idnurm A."/>
            <person name="Muszewska A."/>
            <person name="Steczkiewicz K."/>
            <person name="Masonjones S."/>
            <person name="Liao H.L."/>
            <person name="Gajdeczka M.T."/>
            <person name="Anike F."/>
            <person name="Vuek A."/>
            <person name="Anishchenko I.M."/>
            <person name="Voigt K."/>
            <person name="de Hoog G.S."/>
            <person name="Smith M.E."/>
            <person name="Heitman J."/>
            <person name="Vilgalys R."/>
            <person name="Stajich J.E."/>
        </authorList>
    </citation>
    <scope>NUCLEOTIDE SEQUENCE [LARGE SCALE GENOMIC DNA]</scope>
    <source>
        <strain evidence="2 3">LSU 92-RS-03</strain>
    </source>
</reference>
<dbReference type="STRING" id="4846.A0A367IRH1"/>
<sequence>TVLDEVKTKFGGKSSDQFKSMVTQKTLNLEEKVNVDISDRRFFISDVSNKHVGDYEYFVKLQDAFDNEDAVKHFYHYLLTYDISKFRTQLDIPTTDRKIDIKYESLKTPVKFMVAVTANKVNYDINDKNIDSDTFYNAYVDFCATYCERNALKKYFKTDIESICNIMDEEFSFTNSEEETSELSGSSNESNTEVTTTESENTDSSTNSTYYDDIENNNLTGFNKIDIIKVKGKTSLYKCVID</sequence>
<feature type="region of interest" description="Disordered" evidence="1">
    <location>
        <begin position="177"/>
        <end position="210"/>
    </location>
</feature>
<dbReference type="AlphaFoldDB" id="A0A367IRH1"/>
<evidence type="ECO:0000313" key="3">
    <source>
        <dbReference type="Proteomes" id="UP000253551"/>
    </source>
</evidence>
<feature type="compositionally biased region" description="Low complexity" evidence="1">
    <location>
        <begin position="182"/>
        <end position="209"/>
    </location>
</feature>
<organism evidence="2 3">
    <name type="scientific">Rhizopus stolonifer</name>
    <name type="common">Rhizopus nigricans</name>
    <dbReference type="NCBI Taxonomy" id="4846"/>
    <lineage>
        <taxon>Eukaryota</taxon>
        <taxon>Fungi</taxon>
        <taxon>Fungi incertae sedis</taxon>
        <taxon>Mucoromycota</taxon>
        <taxon>Mucoromycotina</taxon>
        <taxon>Mucoromycetes</taxon>
        <taxon>Mucorales</taxon>
        <taxon>Mucorineae</taxon>
        <taxon>Rhizopodaceae</taxon>
        <taxon>Rhizopus</taxon>
    </lineage>
</organism>
<evidence type="ECO:0000256" key="1">
    <source>
        <dbReference type="SAM" id="MobiDB-lite"/>
    </source>
</evidence>
<proteinExistence type="predicted"/>
<feature type="non-terminal residue" evidence="2">
    <location>
        <position position="242"/>
    </location>
</feature>
<accession>A0A367IRH1</accession>
<protein>
    <submittedName>
        <fullName evidence="2">Uncharacterized protein</fullName>
    </submittedName>
</protein>
<dbReference type="EMBL" id="PJQM01006079">
    <property type="protein sequence ID" value="RCH80294.1"/>
    <property type="molecule type" value="Genomic_DNA"/>
</dbReference>
<name>A0A367IRH1_RHIST</name>